<sequence length="109" mass="12378">MSARPELPYRGWADVERARRQTHARLDRAQQRLEEIAETLRQGPPEGGPEGISAAISVLHDQMVTRLIIAVSQVDRARHLLDQVADEEQERLRRARTWTEPGSDAGSTW</sequence>
<accession>A0A8J3CDR1</accession>
<feature type="region of interest" description="Disordered" evidence="1">
    <location>
        <begin position="90"/>
        <end position="109"/>
    </location>
</feature>
<dbReference type="AlphaFoldDB" id="A0A8J3CDR1"/>
<evidence type="ECO:0000313" key="2">
    <source>
        <dbReference type="EMBL" id="GGM79483.1"/>
    </source>
</evidence>
<reference evidence="2" key="2">
    <citation type="submission" date="2020-09" db="EMBL/GenBank/DDBJ databases">
        <authorList>
            <person name="Sun Q."/>
            <person name="Zhou Y."/>
        </authorList>
    </citation>
    <scope>NUCLEOTIDE SEQUENCE</scope>
    <source>
        <strain evidence="2">CGMCC 4.5737</strain>
    </source>
</reference>
<evidence type="ECO:0000313" key="3">
    <source>
        <dbReference type="Proteomes" id="UP000637578"/>
    </source>
</evidence>
<evidence type="ECO:0000256" key="1">
    <source>
        <dbReference type="SAM" id="MobiDB-lite"/>
    </source>
</evidence>
<protein>
    <submittedName>
        <fullName evidence="2">Uncharacterized protein</fullName>
    </submittedName>
</protein>
<name>A0A8J3CDR1_9PSEU</name>
<dbReference type="Proteomes" id="UP000637578">
    <property type="component" value="Unassembled WGS sequence"/>
</dbReference>
<comment type="caution">
    <text evidence="2">The sequence shown here is derived from an EMBL/GenBank/DDBJ whole genome shotgun (WGS) entry which is preliminary data.</text>
</comment>
<reference evidence="2" key="1">
    <citation type="journal article" date="2014" name="Int. J. Syst. Evol. Microbiol.">
        <title>Complete genome sequence of Corynebacterium casei LMG S-19264T (=DSM 44701T), isolated from a smear-ripened cheese.</title>
        <authorList>
            <consortium name="US DOE Joint Genome Institute (JGI-PGF)"/>
            <person name="Walter F."/>
            <person name="Albersmeier A."/>
            <person name="Kalinowski J."/>
            <person name="Ruckert C."/>
        </authorList>
    </citation>
    <scope>NUCLEOTIDE SEQUENCE</scope>
    <source>
        <strain evidence="2">CGMCC 4.5737</strain>
    </source>
</reference>
<dbReference type="RefSeq" id="WP_189061583.1">
    <property type="nucleotide sequence ID" value="NZ_BMMK01000044.1"/>
</dbReference>
<dbReference type="EMBL" id="BMMK01000044">
    <property type="protein sequence ID" value="GGM79483.1"/>
    <property type="molecule type" value="Genomic_DNA"/>
</dbReference>
<organism evidence="2 3">
    <name type="scientific">Longimycelium tulufanense</name>
    <dbReference type="NCBI Taxonomy" id="907463"/>
    <lineage>
        <taxon>Bacteria</taxon>
        <taxon>Bacillati</taxon>
        <taxon>Actinomycetota</taxon>
        <taxon>Actinomycetes</taxon>
        <taxon>Pseudonocardiales</taxon>
        <taxon>Pseudonocardiaceae</taxon>
        <taxon>Longimycelium</taxon>
    </lineage>
</organism>
<gene>
    <name evidence="2" type="ORF">GCM10012275_57640</name>
</gene>
<keyword evidence="3" id="KW-1185">Reference proteome</keyword>
<proteinExistence type="predicted"/>